<evidence type="ECO:0000256" key="2">
    <source>
        <dbReference type="ARBA" id="ARBA00005582"/>
    </source>
</evidence>
<dbReference type="Pfam" id="PF12688">
    <property type="entry name" value="TPR_5"/>
    <property type="match status" value="1"/>
</dbReference>
<dbReference type="PANTHER" id="PTHR43046:SF14">
    <property type="entry name" value="MUTT_NUDIX FAMILY PROTEIN"/>
    <property type="match status" value="1"/>
</dbReference>
<evidence type="ECO:0000256" key="3">
    <source>
        <dbReference type="ARBA" id="ARBA00022801"/>
    </source>
</evidence>
<dbReference type="SUPFAM" id="SSF48452">
    <property type="entry name" value="TPR-like"/>
    <property type="match status" value="1"/>
</dbReference>
<feature type="domain" description="Nudix hydrolase" evidence="5">
    <location>
        <begin position="160"/>
        <end position="297"/>
    </location>
</feature>
<protein>
    <submittedName>
        <fullName evidence="6">Tetratricopeptide repeat protein</fullName>
    </submittedName>
</protein>
<name>A0ABU3GCF2_9MICO</name>
<keyword evidence="3 4" id="KW-0378">Hydrolase</keyword>
<dbReference type="InterPro" id="IPR041656">
    <property type="entry name" value="TPR_5"/>
</dbReference>
<dbReference type="InterPro" id="IPR020476">
    <property type="entry name" value="Nudix_hydrolase"/>
</dbReference>
<dbReference type="Gene3D" id="1.25.40.10">
    <property type="entry name" value="Tetratricopeptide repeat domain"/>
    <property type="match status" value="1"/>
</dbReference>
<reference evidence="6 7" key="1">
    <citation type="submission" date="2023-08" db="EMBL/GenBank/DDBJ databases">
        <title>Microbacterium aquilitoris sp. nov. and Microbacterium gwkjibeachense sp. nov., isolated from beach.</title>
        <authorList>
            <person name="Lee S.D."/>
            <person name="Yang H."/>
            <person name="Kim I."/>
        </authorList>
    </citation>
    <scope>NUCLEOTIDE SEQUENCE [LARGE SCALE GENOMIC DNA]</scope>
    <source>
        <strain evidence="6 7">KSW4-11</strain>
    </source>
</reference>
<comment type="caution">
    <text evidence="6">The sequence shown here is derived from an EMBL/GenBank/DDBJ whole genome shotgun (WGS) entry which is preliminary data.</text>
</comment>
<gene>
    <name evidence="6" type="ORF">Q9S71_09825</name>
</gene>
<dbReference type="CDD" id="cd04688">
    <property type="entry name" value="NUDIX_Hydrolase"/>
    <property type="match status" value="1"/>
</dbReference>
<dbReference type="InterPro" id="IPR011990">
    <property type="entry name" value="TPR-like_helical_dom_sf"/>
</dbReference>
<accession>A0ABU3GCF2</accession>
<dbReference type="PANTHER" id="PTHR43046">
    <property type="entry name" value="GDP-MANNOSE MANNOSYL HYDROLASE"/>
    <property type="match status" value="1"/>
</dbReference>
<evidence type="ECO:0000256" key="1">
    <source>
        <dbReference type="ARBA" id="ARBA00001946"/>
    </source>
</evidence>
<dbReference type="PROSITE" id="PS00893">
    <property type="entry name" value="NUDIX_BOX"/>
    <property type="match status" value="1"/>
</dbReference>
<dbReference type="InterPro" id="IPR020084">
    <property type="entry name" value="NUDIX_hydrolase_CS"/>
</dbReference>
<proteinExistence type="inferred from homology"/>
<organism evidence="6 7">
    <name type="scientific">Microbacterium gawkjiense</name>
    <dbReference type="NCBI Taxonomy" id="3067309"/>
    <lineage>
        <taxon>Bacteria</taxon>
        <taxon>Bacillati</taxon>
        <taxon>Actinomycetota</taxon>
        <taxon>Actinomycetes</taxon>
        <taxon>Micrococcales</taxon>
        <taxon>Microbacteriaceae</taxon>
        <taxon>Microbacterium</taxon>
    </lineage>
</organism>
<dbReference type="Gene3D" id="3.90.79.10">
    <property type="entry name" value="Nucleoside Triphosphate Pyrophosphohydrolase"/>
    <property type="match status" value="1"/>
</dbReference>
<dbReference type="PRINTS" id="PR00502">
    <property type="entry name" value="NUDIXFAMILY"/>
</dbReference>
<keyword evidence="7" id="KW-1185">Reference proteome</keyword>
<sequence length="300" mass="32186">MTDSWERRIEAIWEGADDGKPEALRSAMADALADRPEDDARCLFERASVEDFLGEEAAAIPLYRRALDAGLRPPLRSQAIIQLASSLRNVGDASGAMAALKGIDPADPLSAAAAGFEALALYDDDKPARALRTALGALADEVPLYGRALRAYAADVRTRPRIRVIAVAVLIRDGHVLAEEYAATPARPVFLRAPGGGVQPGETAEAAVRREIAEELGATVTETRLVGVVENIFDNEGRPGHEIAYVFAVRSPELEAHPQGDRLPVLDGDTTVGWYRLEDVSEESVPFYPPGALDLARGRG</sequence>
<evidence type="ECO:0000313" key="7">
    <source>
        <dbReference type="Proteomes" id="UP001251849"/>
    </source>
</evidence>
<evidence type="ECO:0000256" key="4">
    <source>
        <dbReference type="RuleBase" id="RU003476"/>
    </source>
</evidence>
<dbReference type="SUPFAM" id="SSF55811">
    <property type="entry name" value="Nudix"/>
    <property type="match status" value="1"/>
</dbReference>
<evidence type="ECO:0000259" key="5">
    <source>
        <dbReference type="PROSITE" id="PS51462"/>
    </source>
</evidence>
<dbReference type="EMBL" id="JAUZVV010000002">
    <property type="protein sequence ID" value="MDT3317116.1"/>
    <property type="molecule type" value="Genomic_DNA"/>
</dbReference>
<evidence type="ECO:0000313" key="6">
    <source>
        <dbReference type="EMBL" id="MDT3317116.1"/>
    </source>
</evidence>
<dbReference type="Proteomes" id="UP001251849">
    <property type="component" value="Unassembled WGS sequence"/>
</dbReference>
<comment type="cofactor">
    <cofactor evidence="1">
        <name>Mg(2+)</name>
        <dbReference type="ChEBI" id="CHEBI:18420"/>
    </cofactor>
</comment>
<dbReference type="InterPro" id="IPR015797">
    <property type="entry name" value="NUDIX_hydrolase-like_dom_sf"/>
</dbReference>
<comment type="similarity">
    <text evidence="2 4">Belongs to the Nudix hydrolase family.</text>
</comment>
<dbReference type="InterPro" id="IPR000086">
    <property type="entry name" value="NUDIX_hydrolase_dom"/>
</dbReference>
<dbReference type="RefSeq" id="WP_311862060.1">
    <property type="nucleotide sequence ID" value="NZ_JAUZVV010000002.1"/>
</dbReference>
<dbReference type="Pfam" id="PF00293">
    <property type="entry name" value="NUDIX"/>
    <property type="match status" value="1"/>
</dbReference>
<dbReference type="PROSITE" id="PS51462">
    <property type="entry name" value="NUDIX"/>
    <property type="match status" value="1"/>
</dbReference>